<accession>A0ABY6H754</accession>
<name>A0ABY6H754_9LACO</name>
<evidence type="ECO:0000313" key="3">
    <source>
        <dbReference type="Proteomes" id="UP001164790"/>
    </source>
</evidence>
<proteinExistence type="predicted"/>
<organism evidence="2 3">
    <name type="scientific">Lacticaseibacillus chiayiensis</name>
    <dbReference type="NCBI Taxonomy" id="2100821"/>
    <lineage>
        <taxon>Bacteria</taxon>
        <taxon>Bacillati</taxon>
        <taxon>Bacillota</taxon>
        <taxon>Bacilli</taxon>
        <taxon>Lactobacillales</taxon>
        <taxon>Lactobacillaceae</taxon>
        <taxon>Lacticaseibacillus</taxon>
    </lineage>
</organism>
<sequence>MKRALIIYGGWEGHQPATVSAYLAAQLKEVGFDVTRTPSLDVLDDVDTLFDFNLIIIHWTRGELSPERFDNISAAVAHGVGLAGIHGGLTSAFQNNKKWLWLTGGCFVAHPGGLNTTYTVKILDHQHPITQHLDDFEIQTEQYFVLMDPAIHVLADTVFAAGEHPEATNPEPIHLPVAWIKRWGRGRVFFQSLGHDLTTCQRPEVTRLTLQGFQWAAQ</sequence>
<reference evidence="2" key="1">
    <citation type="submission" date="2022-10" db="EMBL/GenBank/DDBJ databases">
        <title>Comparative genomic analysis and in-vitro probiotic properties of the potential probiotic L. chiayiensis AACE 3.</title>
        <authorList>
            <person name="Kang X."/>
        </authorList>
    </citation>
    <scope>NUCLEOTIDE SEQUENCE</scope>
    <source>
        <strain evidence="2">AACE 3</strain>
    </source>
</reference>
<dbReference type="RefSeq" id="WP_129320167.1">
    <property type="nucleotide sequence ID" value="NZ_CP074378.1"/>
</dbReference>
<dbReference type="InterPro" id="IPR029062">
    <property type="entry name" value="Class_I_gatase-like"/>
</dbReference>
<dbReference type="InterPro" id="IPR029010">
    <property type="entry name" value="ThuA-like"/>
</dbReference>
<dbReference type="SUPFAM" id="SSF52317">
    <property type="entry name" value="Class I glutamine amidotransferase-like"/>
    <property type="match status" value="1"/>
</dbReference>
<protein>
    <submittedName>
        <fullName evidence="2">ThuA domain-containing protein</fullName>
    </submittedName>
</protein>
<dbReference type="EMBL" id="CP107523">
    <property type="protein sequence ID" value="UYN56289.1"/>
    <property type="molecule type" value="Genomic_DNA"/>
</dbReference>
<feature type="domain" description="ThuA-like" evidence="1">
    <location>
        <begin position="3"/>
        <end position="216"/>
    </location>
</feature>
<gene>
    <name evidence="2" type="ORF">OFW50_12600</name>
</gene>
<dbReference type="PANTHER" id="PTHR40469">
    <property type="entry name" value="SECRETED GLYCOSYL HYDROLASE"/>
    <property type="match status" value="1"/>
</dbReference>
<keyword evidence="3" id="KW-1185">Reference proteome</keyword>
<dbReference type="PANTHER" id="PTHR40469:SF2">
    <property type="entry name" value="GALACTOSE-BINDING DOMAIN-LIKE SUPERFAMILY PROTEIN"/>
    <property type="match status" value="1"/>
</dbReference>
<evidence type="ECO:0000313" key="2">
    <source>
        <dbReference type="EMBL" id="UYN56289.1"/>
    </source>
</evidence>
<dbReference type="Gene3D" id="3.40.50.880">
    <property type="match status" value="1"/>
</dbReference>
<dbReference type="Proteomes" id="UP001164790">
    <property type="component" value="Chromosome"/>
</dbReference>
<dbReference type="Pfam" id="PF06283">
    <property type="entry name" value="ThuA"/>
    <property type="match status" value="1"/>
</dbReference>
<evidence type="ECO:0000259" key="1">
    <source>
        <dbReference type="Pfam" id="PF06283"/>
    </source>
</evidence>